<keyword evidence="6" id="KW-0159">Chromosome partition</keyword>
<dbReference type="Proteomes" id="UP000595437">
    <property type="component" value="Chromosome 9"/>
</dbReference>
<evidence type="ECO:0000256" key="9">
    <source>
        <dbReference type="ARBA" id="ARBA00030523"/>
    </source>
</evidence>
<dbReference type="GO" id="GO:0007059">
    <property type="term" value="P:chromosome segregation"/>
    <property type="evidence" value="ECO:0007669"/>
    <property type="project" value="UniProtKB-KW"/>
</dbReference>
<dbReference type="InterPro" id="IPR019440">
    <property type="entry name" value="MAU2"/>
</dbReference>
<keyword evidence="11" id="KW-1185">Reference proteome</keyword>
<evidence type="ECO:0000256" key="3">
    <source>
        <dbReference type="ARBA" id="ARBA00022618"/>
    </source>
</evidence>
<name>A0A7T8GZ66_CALRO</name>
<comment type="similarity">
    <text evidence="2">Belongs to the SCC4/mau-2 family.</text>
</comment>
<dbReference type="GO" id="GO:0005654">
    <property type="term" value="C:nucleoplasm"/>
    <property type="evidence" value="ECO:0007669"/>
    <property type="project" value="UniProtKB-SubCell"/>
</dbReference>
<organism evidence="10 11">
    <name type="scientific">Caligus rogercresseyi</name>
    <name type="common">Sea louse</name>
    <dbReference type="NCBI Taxonomy" id="217165"/>
    <lineage>
        <taxon>Eukaryota</taxon>
        <taxon>Metazoa</taxon>
        <taxon>Ecdysozoa</taxon>
        <taxon>Arthropoda</taxon>
        <taxon>Crustacea</taxon>
        <taxon>Multicrustacea</taxon>
        <taxon>Hexanauplia</taxon>
        <taxon>Copepoda</taxon>
        <taxon>Siphonostomatoida</taxon>
        <taxon>Caligidae</taxon>
        <taxon>Caligus</taxon>
    </lineage>
</organism>
<dbReference type="PANTHER" id="PTHR21394">
    <property type="entry name" value="MAU2 CHROMATID COHESION FACTOR HOMOLOG"/>
    <property type="match status" value="1"/>
</dbReference>
<reference evidence="11" key="1">
    <citation type="submission" date="2021-01" db="EMBL/GenBank/DDBJ databases">
        <title>Caligus Genome Assembly.</title>
        <authorList>
            <person name="Gallardo-Escarate C."/>
        </authorList>
    </citation>
    <scope>NUCLEOTIDE SEQUENCE [LARGE SCALE GENOMIC DNA]</scope>
</reference>
<proteinExistence type="inferred from homology"/>
<protein>
    <recommendedName>
        <fullName evidence="9">Cohesin loading complex subunit SCC4 homolog</fullName>
    </recommendedName>
</protein>
<dbReference type="OrthoDB" id="5565328at2759"/>
<keyword evidence="8" id="KW-0131">Cell cycle</keyword>
<evidence type="ECO:0000256" key="4">
    <source>
        <dbReference type="ARBA" id="ARBA00022776"/>
    </source>
</evidence>
<evidence type="ECO:0000313" key="11">
    <source>
        <dbReference type="Proteomes" id="UP000595437"/>
    </source>
</evidence>
<evidence type="ECO:0000256" key="5">
    <source>
        <dbReference type="ARBA" id="ARBA00022803"/>
    </source>
</evidence>
<keyword evidence="3" id="KW-0132">Cell division</keyword>
<keyword evidence="7" id="KW-0539">Nucleus</keyword>
<sequence length="274" mass="31138">MIKALMSPLIKRNFASRIAGVRIHNKNNNNGHRFGSSEVRRNSLPTHFTPFLPHVKRVALLGLSSDFIRRQGDLKMGIKCLQGIFSLGRPDLSPRIEARTHLQLGSLLLKESFNTDLGKHHIEQAWYMAQGLQGLEEVTFESGSVLAGLHSYSGSTQVAKTILKKTLETSSSQRHPYWHIRLLFQLAGIHVFEKDPISADYANLCKAIYTRALFSLSKAMLLLLERNFSEANIILHQTGPLIENWMANNTHQKEAVAKFQRSIYTCSSWFYKYE</sequence>
<evidence type="ECO:0000256" key="8">
    <source>
        <dbReference type="ARBA" id="ARBA00023306"/>
    </source>
</evidence>
<evidence type="ECO:0000256" key="2">
    <source>
        <dbReference type="ARBA" id="ARBA00008585"/>
    </source>
</evidence>
<evidence type="ECO:0000256" key="1">
    <source>
        <dbReference type="ARBA" id="ARBA00004642"/>
    </source>
</evidence>
<accession>A0A7T8GZ66</accession>
<evidence type="ECO:0000256" key="7">
    <source>
        <dbReference type="ARBA" id="ARBA00023242"/>
    </source>
</evidence>
<dbReference type="AlphaFoldDB" id="A0A7T8GZ66"/>
<keyword evidence="4" id="KW-0498">Mitosis</keyword>
<evidence type="ECO:0000313" key="10">
    <source>
        <dbReference type="EMBL" id="QQP40565.1"/>
    </source>
</evidence>
<dbReference type="GO" id="GO:0051301">
    <property type="term" value="P:cell division"/>
    <property type="evidence" value="ECO:0007669"/>
    <property type="project" value="UniProtKB-KW"/>
</dbReference>
<evidence type="ECO:0000256" key="6">
    <source>
        <dbReference type="ARBA" id="ARBA00022829"/>
    </source>
</evidence>
<keyword evidence="5" id="KW-0802">TPR repeat</keyword>
<dbReference type="GO" id="GO:0007064">
    <property type="term" value="P:mitotic sister chromatid cohesion"/>
    <property type="evidence" value="ECO:0007669"/>
    <property type="project" value="InterPro"/>
</dbReference>
<dbReference type="EMBL" id="CP045898">
    <property type="protein sequence ID" value="QQP40565.1"/>
    <property type="molecule type" value="Genomic_DNA"/>
</dbReference>
<gene>
    <name evidence="10" type="ORF">FKW44_014654</name>
</gene>
<comment type="subcellular location">
    <subcellularLocation>
        <location evidence="1">Nucleus</location>
        <location evidence="1">Nucleoplasm</location>
    </subcellularLocation>
</comment>
<dbReference type="Pfam" id="PF10345">
    <property type="entry name" value="Cohesin_load"/>
    <property type="match status" value="1"/>
</dbReference>